<reference evidence="3 4" key="1">
    <citation type="submission" date="2018-04" db="EMBL/GenBank/DDBJ databases">
        <title>Genomic Encyclopedia of Type Strains, Phase III (KMG-III): the genomes of soil and plant-associated and newly described type strains.</title>
        <authorList>
            <person name="Whitman W."/>
        </authorList>
    </citation>
    <scope>NUCLEOTIDE SEQUENCE [LARGE SCALE GENOMIC DNA]</scope>
    <source>
        <strain evidence="3 4">MA-olki</strain>
    </source>
</reference>
<dbReference type="InterPro" id="IPR056490">
    <property type="entry name" value="Rcc01698_C"/>
</dbReference>
<evidence type="ECO:0000313" key="3">
    <source>
        <dbReference type="EMBL" id="PTW48810.1"/>
    </source>
</evidence>
<gene>
    <name evidence="3" type="ORF">C8J25_101309</name>
</gene>
<dbReference type="Pfam" id="PF23666">
    <property type="entry name" value="Rcc01698_C"/>
    <property type="match status" value="1"/>
</dbReference>
<evidence type="ECO:0000313" key="4">
    <source>
        <dbReference type="Proteomes" id="UP000244013"/>
    </source>
</evidence>
<sequence length="722" mass="73843">MATLVLTAVGSAVGGPIGGAIGALIGQSVDHALFGPKRREGPRLVELAVQTSSYGAQIPKLFGTMRVAGTVIWATDLIESRASSRAGKGQPSTSTYSYAASFAVLLSARAVLGVGRIWAEGKLLRGAAGDFKTATGFRPHLGGEDQAVDPLIASAEGAATPAYRGAAYAVFEMLQLADFGNRIPSLTFEVIADEGPVLVSTIAKALAGEVSGTALLAVGGFAASGGSVRAVLEMLGQAGGAWFAPVGGGLVMRDVAGATVVVADDGFAAEGRGVRRARAVAAMETVPRTMTVGYYDAARDYQAGVQRARRPGAGVRDDRVEVPAVLDAGAAKTVAEAILARAEAEAGRVRRTIAAGFEAMAIAPGACVTVSGEGGVWRVSDVSIEGMVTTLGLVPLVAHSLPATATSGRVSGAVDAVVGATIVRAFEVPGLEEVPLRAPRMTVVAAGAGAAWRQAALLYSIDDGVSWVAAGATAAPGVLGTIAVVASSAPATLVDLRGAFEVVLVHADMELGDADEAALDRGVNLALLGNELVQFGRAEPLGGARWRLSGLLRGRRGTEAATGAQMTGDRFVLLEVGAARAFDLPVSVLGREVRVIASGVGDDAPVETRCVMHGASVVPPSPVHLRFSEEADGSATVRWTRRSRAGWRWIDGVDAPLAEEVEAYRVTVTAGGTLRDVDVAEPFVSVAAAERVGSVSMAVRQRGVFGESLAAELIVPRLIVPT</sequence>
<name>A0A2T5UBD4_9SPHN</name>
<dbReference type="InterPro" id="IPR032876">
    <property type="entry name" value="J_dom"/>
</dbReference>
<organism evidence="3 4">
    <name type="scientific">Sphingomonas faeni</name>
    <dbReference type="NCBI Taxonomy" id="185950"/>
    <lineage>
        <taxon>Bacteria</taxon>
        <taxon>Pseudomonadati</taxon>
        <taxon>Pseudomonadota</taxon>
        <taxon>Alphaproteobacteria</taxon>
        <taxon>Sphingomonadales</taxon>
        <taxon>Sphingomonadaceae</taxon>
        <taxon>Sphingomonas</taxon>
    </lineage>
</organism>
<comment type="caution">
    <text evidence="3">The sequence shown here is derived from an EMBL/GenBank/DDBJ whole genome shotgun (WGS) entry which is preliminary data.</text>
</comment>
<evidence type="ECO:0000259" key="2">
    <source>
        <dbReference type="Pfam" id="PF23666"/>
    </source>
</evidence>
<dbReference type="GeneID" id="91004407"/>
<feature type="domain" description="Rcc01698-like C-terminal" evidence="2">
    <location>
        <begin position="478"/>
        <end position="572"/>
    </location>
</feature>
<dbReference type="RefSeq" id="WP_107951968.1">
    <property type="nucleotide sequence ID" value="NZ_QAYE01000001.1"/>
</dbReference>
<accession>A0A2T5UBD4</accession>
<dbReference type="AlphaFoldDB" id="A0A2T5UBD4"/>
<dbReference type="EMBL" id="QAYE01000001">
    <property type="protein sequence ID" value="PTW48810.1"/>
    <property type="molecule type" value="Genomic_DNA"/>
</dbReference>
<dbReference type="Proteomes" id="UP000244013">
    <property type="component" value="Unassembled WGS sequence"/>
</dbReference>
<feature type="domain" description="Tip attachment protein J" evidence="1">
    <location>
        <begin position="226"/>
        <end position="382"/>
    </location>
</feature>
<evidence type="ECO:0000259" key="1">
    <source>
        <dbReference type="Pfam" id="PF13550"/>
    </source>
</evidence>
<dbReference type="OrthoDB" id="8445115at2"/>
<protein>
    <submittedName>
        <fullName evidence="3">Putative tail protein</fullName>
    </submittedName>
</protein>
<dbReference type="Pfam" id="PF13550">
    <property type="entry name" value="Phage-tail_3"/>
    <property type="match status" value="1"/>
</dbReference>
<proteinExistence type="predicted"/>